<protein>
    <submittedName>
        <fullName evidence="1">Uncharacterized protein</fullName>
    </submittedName>
</protein>
<evidence type="ECO:0000313" key="1">
    <source>
        <dbReference type="EMBL" id="GMN36368.1"/>
    </source>
</evidence>
<evidence type="ECO:0000313" key="2">
    <source>
        <dbReference type="Proteomes" id="UP001187192"/>
    </source>
</evidence>
<keyword evidence="2" id="KW-1185">Reference proteome</keyword>
<dbReference type="Proteomes" id="UP001187192">
    <property type="component" value="Unassembled WGS sequence"/>
</dbReference>
<dbReference type="EMBL" id="BTGU01000006">
    <property type="protein sequence ID" value="GMN36368.1"/>
    <property type="molecule type" value="Genomic_DNA"/>
</dbReference>
<name>A0AA88CVG0_FICCA</name>
<accession>A0AA88CVG0</accession>
<dbReference type="AlphaFoldDB" id="A0AA88CVG0"/>
<organism evidence="1 2">
    <name type="scientific">Ficus carica</name>
    <name type="common">Common fig</name>
    <dbReference type="NCBI Taxonomy" id="3494"/>
    <lineage>
        <taxon>Eukaryota</taxon>
        <taxon>Viridiplantae</taxon>
        <taxon>Streptophyta</taxon>
        <taxon>Embryophyta</taxon>
        <taxon>Tracheophyta</taxon>
        <taxon>Spermatophyta</taxon>
        <taxon>Magnoliopsida</taxon>
        <taxon>eudicotyledons</taxon>
        <taxon>Gunneridae</taxon>
        <taxon>Pentapetalae</taxon>
        <taxon>rosids</taxon>
        <taxon>fabids</taxon>
        <taxon>Rosales</taxon>
        <taxon>Moraceae</taxon>
        <taxon>Ficeae</taxon>
        <taxon>Ficus</taxon>
    </lineage>
</organism>
<gene>
    <name evidence="1" type="ORF">TIFTF001_005975</name>
</gene>
<sequence length="144" mass="14667">MAAEVARAVAGGVAALGEPLAEDGFGLDDDVGFAAVEEEVLVLRGEGEVRAGVEAEGSGGTEVVSVVAVPHEGVDDEDVGIGPVVYGPNRVASRRRSEIEIAGFRADQEVPVVRASAAVVNAERVVNWDLAARGPARACCLGCS</sequence>
<comment type="caution">
    <text evidence="1">The sequence shown here is derived from an EMBL/GenBank/DDBJ whole genome shotgun (WGS) entry which is preliminary data.</text>
</comment>
<dbReference type="Gramene" id="FCD_00006407-RA">
    <property type="protein sequence ID" value="FCD_00006407-RA:cds"/>
    <property type="gene ID" value="FCD_00006407"/>
</dbReference>
<reference evidence="1" key="1">
    <citation type="submission" date="2023-07" db="EMBL/GenBank/DDBJ databases">
        <title>draft genome sequence of fig (Ficus carica).</title>
        <authorList>
            <person name="Takahashi T."/>
            <person name="Nishimura K."/>
        </authorList>
    </citation>
    <scope>NUCLEOTIDE SEQUENCE</scope>
</reference>
<proteinExistence type="predicted"/>